<reference evidence="4" key="1">
    <citation type="submission" date="2022-08" db="EMBL/GenBank/DDBJ databases">
        <authorList>
            <consortium name="DOE Joint Genome Institute"/>
            <person name="Min B."/>
            <person name="Sierra-Patev S."/>
            <person name="Naranjo-Ortiz M."/>
            <person name="Looney B."/>
            <person name="Konkel Z."/>
            <person name="Slot J.C."/>
            <person name="Sakamoto Y."/>
            <person name="Steenwyk J.L."/>
            <person name="Rokas A."/>
            <person name="Carro J."/>
            <person name="Camarero S."/>
            <person name="Ferreira P."/>
            <person name="Molpeceres G."/>
            <person name="Ruiz-duenas F.J."/>
            <person name="Serrano A."/>
            <person name="Henrissat B."/>
            <person name="Drula E."/>
            <person name="Hughes K.W."/>
            <person name="Mata J.L."/>
            <person name="Ishikawa N.K."/>
            <person name="Vargas-Isla R."/>
            <person name="Ushijima S."/>
            <person name="Smith C.A."/>
            <person name="Ahrendt S."/>
            <person name="Andreopoulos W."/>
            <person name="He G."/>
            <person name="LaButti K."/>
            <person name="Lipzen A."/>
            <person name="Ng V."/>
            <person name="Riley R."/>
            <person name="Sandor L."/>
            <person name="Barry K."/>
            <person name="Martinez A.T."/>
            <person name="Xiao Y."/>
            <person name="Gibbons J.G."/>
            <person name="Terashima K."/>
            <person name="Hibbett D.S."/>
            <person name="Grigoriev I.V."/>
        </authorList>
    </citation>
    <scope>NUCLEOTIDE SEQUENCE</scope>
    <source>
        <strain evidence="4">ET3784</strain>
    </source>
</reference>
<evidence type="ECO:0000313" key="5">
    <source>
        <dbReference type="Proteomes" id="UP001176059"/>
    </source>
</evidence>
<feature type="chain" id="PRO_5041348402" description="Yeast cell wall synthesis Kre9/Knh1-like N-terminal domain-containing protein" evidence="2">
    <location>
        <begin position="22"/>
        <end position="115"/>
    </location>
</feature>
<dbReference type="Pfam" id="PF10342">
    <property type="entry name" value="Kre9_KNH"/>
    <property type="match status" value="1"/>
</dbReference>
<sequence length="115" mass="12101">MFIRSILTTFVFGASIACALTLDTPTEALVAGGPMEVTWESTATDPTEFTLFLLNAAELPFGLEADFGEVETSAGSVTVTLPDTLTTKSYVLRAVNSTSVDFVYSSSGDFVITAA</sequence>
<evidence type="ECO:0000256" key="1">
    <source>
        <dbReference type="ARBA" id="ARBA00022729"/>
    </source>
</evidence>
<gene>
    <name evidence="4" type="ORF">DFJ43DRAFT_1069530</name>
</gene>
<feature type="domain" description="Yeast cell wall synthesis Kre9/Knh1-like N-terminal" evidence="3">
    <location>
        <begin position="27"/>
        <end position="110"/>
    </location>
</feature>
<evidence type="ECO:0000259" key="3">
    <source>
        <dbReference type="Pfam" id="PF10342"/>
    </source>
</evidence>
<keyword evidence="5" id="KW-1185">Reference proteome</keyword>
<evidence type="ECO:0000313" key="4">
    <source>
        <dbReference type="EMBL" id="KAJ3733153.1"/>
    </source>
</evidence>
<reference evidence="4" key="2">
    <citation type="journal article" date="2023" name="Proc. Natl. Acad. Sci. U.S.A.">
        <title>A global phylogenomic analysis of the shiitake genus Lentinula.</title>
        <authorList>
            <person name="Sierra-Patev S."/>
            <person name="Min B."/>
            <person name="Naranjo-Ortiz M."/>
            <person name="Looney B."/>
            <person name="Konkel Z."/>
            <person name="Slot J.C."/>
            <person name="Sakamoto Y."/>
            <person name="Steenwyk J.L."/>
            <person name="Rokas A."/>
            <person name="Carro J."/>
            <person name="Camarero S."/>
            <person name="Ferreira P."/>
            <person name="Molpeceres G."/>
            <person name="Ruiz-Duenas F.J."/>
            <person name="Serrano A."/>
            <person name="Henrissat B."/>
            <person name="Drula E."/>
            <person name="Hughes K.W."/>
            <person name="Mata J.L."/>
            <person name="Ishikawa N.K."/>
            <person name="Vargas-Isla R."/>
            <person name="Ushijima S."/>
            <person name="Smith C.A."/>
            <person name="Donoghue J."/>
            <person name="Ahrendt S."/>
            <person name="Andreopoulos W."/>
            <person name="He G."/>
            <person name="LaButti K."/>
            <person name="Lipzen A."/>
            <person name="Ng V."/>
            <person name="Riley R."/>
            <person name="Sandor L."/>
            <person name="Barry K."/>
            <person name="Martinez A.T."/>
            <person name="Xiao Y."/>
            <person name="Gibbons J.G."/>
            <person name="Terashima K."/>
            <person name="Grigoriev I.V."/>
            <person name="Hibbett D."/>
        </authorList>
    </citation>
    <scope>NUCLEOTIDE SEQUENCE</scope>
    <source>
        <strain evidence="4">ET3784</strain>
    </source>
</reference>
<name>A0AA38JL31_9AGAR</name>
<accession>A0AA38JL31</accession>
<comment type="caution">
    <text evidence="4">The sequence shown here is derived from an EMBL/GenBank/DDBJ whole genome shotgun (WGS) entry which is preliminary data.</text>
</comment>
<dbReference type="Proteomes" id="UP001176059">
    <property type="component" value="Unassembled WGS sequence"/>
</dbReference>
<organism evidence="4 5">
    <name type="scientific">Lentinula guzmanii</name>
    <dbReference type="NCBI Taxonomy" id="2804957"/>
    <lineage>
        <taxon>Eukaryota</taxon>
        <taxon>Fungi</taxon>
        <taxon>Dikarya</taxon>
        <taxon>Basidiomycota</taxon>
        <taxon>Agaricomycotina</taxon>
        <taxon>Agaricomycetes</taxon>
        <taxon>Agaricomycetidae</taxon>
        <taxon>Agaricales</taxon>
        <taxon>Marasmiineae</taxon>
        <taxon>Omphalotaceae</taxon>
        <taxon>Lentinula</taxon>
    </lineage>
</organism>
<protein>
    <recommendedName>
        <fullName evidence="3">Yeast cell wall synthesis Kre9/Knh1-like N-terminal domain-containing protein</fullName>
    </recommendedName>
</protein>
<feature type="signal peptide" evidence="2">
    <location>
        <begin position="1"/>
        <end position="21"/>
    </location>
</feature>
<dbReference type="InterPro" id="IPR018466">
    <property type="entry name" value="Kre9/Knh1-like_N"/>
</dbReference>
<proteinExistence type="predicted"/>
<keyword evidence="1 2" id="KW-0732">Signal</keyword>
<evidence type="ECO:0000256" key="2">
    <source>
        <dbReference type="SAM" id="SignalP"/>
    </source>
</evidence>
<dbReference type="AlphaFoldDB" id="A0AA38JL31"/>
<dbReference type="EMBL" id="JANVFO010000019">
    <property type="protein sequence ID" value="KAJ3733153.1"/>
    <property type="molecule type" value="Genomic_DNA"/>
</dbReference>
<dbReference type="PROSITE" id="PS51257">
    <property type="entry name" value="PROKAR_LIPOPROTEIN"/>
    <property type="match status" value="1"/>
</dbReference>